<reference evidence="2 3" key="1">
    <citation type="submission" date="2019-05" db="EMBL/GenBank/DDBJ databases">
        <authorList>
            <person name="Karczewska-Golec J."/>
            <person name="Decewicz P."/>
            <person name="Golec P."/>
        </authorList>
    </citation>
    <scope>NUCLEOTIDE SEQUENCE [LARGE SCALE GENOMIC DNA]</scope>
</reference>
<dbReference type="Proteomes" id="UP000315813">
    <property type="component" value="Segment"/>
</dbReference>
<accession>A0A4Y5TPM9</accession>
<organism evidence="2 3">
    <name type="scientific">Bordetella phage vB_BbrP_BB8</name>
    <dbReference type="NCBI Taxonomy" id="2587820"/>
    <lineage>
        <taxon>Viruses</taxon>
        <taxon>Duplodnaviria</taxon>
        <taxon>Heunggongvirae</taxon>
        <taxon>Uroviricota</taxon>
        <taxon>Caudoviricetes</taxon>
        <taxon>Autographivirales</taxon>
        <taxon>Autographivirales incertae sedis</taxon>
        <taxon>Vistulavirus</taxon>
        <taxon>Vistulavirus BB8</taxon>
    </lineage>
</organism>
<dbReference type="EMBL" id="MK984681">
    <property type="protein sequence ID" value="QDB70989.1"/>
    <property type="molecule type" value="Genomic_DNA"/>
</dbReference>
<keyword evidence="3" id="KW-1185">Reference proteome</keyword>
<sequence length="78" mass="8978">MEPLMKRTVQMKKGNVHRRNSVASVPRNEPYPRPVRRVLKAMKRTPVTMPKWAVTSNLLDWMLYRAGVYQADVPEGAA</sequence>
<evidence type="ECO:0000313" key="2">
    <source>
        <dbReference type="EMBL" id="QDB70989.1"/>
    </source>
</evidence>
<gene>
    <name evidence="2" type="ORF">bb8_p14</name>
</gene>
<feature type="region of interest" description="Disordered" evidence="1">
    <location>
        <begin position="1"/>
        <end position="30"/>
    </location>
</feature>
<protein>
    <submittedName>
        <fullName evidence="2">Uncharacterized protein</fullName>
    </submittedName>
</protein>
<evidence type="ECO:0000256" key="1">
    <source>
        <dbReference type="SAM" id="MobiDB-lite"/>
    </source>
</evidence>
<proteinExistence type="predicted"/>
<name>A0A4Y5TPM9_9CAUD</name>
<evidence type="ECO:0000313" key="3">
    <source>
        <dbReference type="Proteomes" id="UP000315813"/>
    </source>
</evidence>